<dbReference type="InterPro" id="IPR011611">
    <property type="entry name" value="PfkB_dom"/>
</dbReference>
<dbReference type="EMBL" id="RJUL01000005">
    <property type="protein sequence ID" value="ROQ26002.1"/>
    <property type="molecule type" value="Genomic_DNA"/>
</dbReference>
<dbReference type="STRING" id="584787.GCA_001247655_01617"/>
<dbReference type="CDD" id="cd01166">
    <property type="entry name" value="KdgK"/>
    <property type="match status" value="1"/>
</dbReference>
<feature type="domain" description="Carbohydrate kinase PfkB" evidence="4">
    <location>
        <begin position="1"/>
        <end position="293"/>
    </location>
</feature>
<dbReference type="GO" id="GO:0006974">
    <property type="term" value="P:DNA damage response"/>
    <property type="evidence" value="ECO:0007669"/>
    <property type="project" value="TreeGrafter"/>
</dbReference>
<dbReference type="GO" id="GO:0005829">
    <property type="term" value="C:cytosol"/>
    <property type="evidence" value="ECO:0007669"/>
    <property type="project" value="TreeGrafter"/>
</dbReference>
<evidence type="ECO:0000259" key="4">
    <source>
        <dbReference type="Pfam" id="PF00294"/>
    </source>
</evidence>
<dbReference type="GO" id="GO:0019698">
    <property type="term" value="P:D-galacturonate catabolic process"/>
    <property type="evidence" value="ECO:0007669"/>
    <property type="project" value="TreeGrafter"/>
</dbReference>
<dbReference type="SUPFAM" id="SSF53613">
    <property type="entry name" value="Ribokinase-like"/>
    <property type="match status" value="1"/>
</dbReference>
<name>A0A3N1P3T2_9GAMM</name>
<dbReference type="Pfam" id="PF00294">
    <property type="entry name" value="PfkB"/>
    <property type="match status" value="1"/>
</dbReference>
<evidence type="ECO:0000313" key="6">
    <source>
        <dbReference type="Proteomes" id="UP000268033"/>
    </source>
</evidence>
<dbReference type="PROSITE" id="PS00584">
    <property type="entry name" value="PFKB_KINASES_2"/>
    <property type="match status" value="1"/>
</dbReference>
<dbReference type="AlphaFoldDB" id="A0A3N1P3T2"/>
<accession>A0A3N1P3T2</accession>
<evidence type="ECO:0000313" key="5">
    <source>
        <dbReference type="EMBL" id="ROQ26002.1"/>
    </source>
</evidence>
<dbReference type="PANTHER" id="PTHR43085:SF15">
    <property type="entry name" value="2-DEHYDRO-3-DEOXYGLUCONOKINASE"/>
    <property type="match status" value="1"/>
</dbReference>
<dbReference type="Gene3D" id="3.40.1190.20">
    <property type="match status" value="1"/>
</dbReference>
<protein>
    <submittedName>
        <fullName evidence="5">2-keto-3-deoxygluconate kinase</fullName>
    </submittedName>
</protein>
<evidence type="ECO:0000256" key="2">
    <source>
        <dbReference type="ARBA" id="ARBA00022679"/>
    </source>
</evidence>
<comment type="caution">
    <text evidence="5">The sequence shown here is derived from an EMBL/GenBank/DDBJ whole genome shotgun (WGS) entry which is preliminary data.</text>
</comment>
<dbReference type="InterPro" id="IPR029056">
    <property type="entry name" value="Ribokinase-like"/>
</dbReference>
<dbReference type="PANTHER" id="PTHR43085">
    <property type="entry name" value="HEXOKINASE FAMILY MEMBER"/>
    <property type="match status" value="1"/>
</dbReference>
<keyword evidence="3 5" id="KW-0418">Kinase</keyword>
<dbReference type="GO" id="GO:0042840">
    <property type="term" value="P:D-glucuronate catabolic process"/>
    <property type="evidence" value="ECO:0007669"/>
    <property type="project" value="TreeGrafter"/>
</dbReference>
<evidence type="ECO:0000256" key="1">
    <source>
        <dbReference type="ARBA" id="ARBA00010688"/>
    </source>
</evidence>
<dbReference type="InterPro" id="IPR050306">
    <property type="entry name" value="PfkB_Carbo_kinase"/>
</dbReference>
<comment type="similarity">
    <text evidence="1">Belongs to the carbohydrate kinase PfkB family.</text>
</comment>
<dbReference type="InterPro" id="IPR002173">
    <property type="entry name" value="Carboh/pur_kinase_PfkB_CS"/>
</dbReference>
<keyword evidence="6" id="KW-1185">Reference proteome</keyword>
<reference evidence="5 6" key="1">
    <citation type="submission" date="2018-11" db="EMBL/GenBank/DDBJ databases">
        <title>Genomic Encyclopedia of Type Strains, Phase IV (KMG-IV): sequencing the most valuable type-strain genomes for metagenomic binning, comparative biology and taxonomic classification.</title>
        <authorList>
            <person name="Goeker M."/>
        </authorList>
    </citation>
    <scope>NUCLEOTIDE SEQUENCE [LARGE SCALE GENOMIC DNA]</scope>
    <source>
        <strain evidence="5 6">DSM 21945</strain>
    </source>
</reference>
<organism evidence="5 6">
    <name type="scientific">Gallaecimonas pentaromativorans</name>
    <dbReference type="NCBI Taxonomy" id="584787"/>
    <lineage>
        <taxon>Bacteria</taxon>
        <taxon>Pseudomonadati</taxon>
        <taxon>Pseudomonadota</taxon>
        <taxon>Gammaproteobacteria</taxon>
        <taxon>Enterobacterales</taxon>
        <taxon>Gallaecimonadaceae</taxon>
        <taxon>Gallaecimonas</taxon>
    </lineage>
</organism>
<sequence length="298" mass="32241">MKKLLMLGECMVEMAAADGGLYRQGFAGDVYNTAVYLKRSLNTPAQVGLLTAVGDDAMSEAMLACFRAEGLDNRHCYQLPGAMPGLYLIEVDEAGERNFLYWRSQAAARQLVRCIEEDNGAAFSGTDLLLFSGISLAILSAEHRALLLERLKALRAQGATLVFDPNYRAKLWGKDEAAHWLAQAYGCADIALPGLEEHQLLWGQQSPEQAADFLTGLGVKELVIKQGPEQLFVNGQYLAVTPAEQVVDTTAAGDSFNGGYLAARLDGQSPLEAAKQGAALARRVIGYRGAIIDKNQWA</sequence>
<dbReference type="RefSeq" id="WP_123421686.1">
    <property type="nucleotide sequence ID" value="NZ_RJUL01000005.1"/>
</dbReference>
<gene>
    <name evidence="5" type="ORF">EDC28_105322</name>
</gene>
<keyword evidence="2" id="KW-0808">Transferase</keyword>
<proteinExistence type="inferred from homology"/>
<dbReference type="GO" id="GO:0008673">
    <property type="term" value="F:2-dehydro-3-deoxygluconokinase activity"/>
    <property type="evidence" value="ECO:0007669"/>
    <property type="project" value="TreeGrafter"/>
</dbReference>
<evidence type="ECO:0000256" key="3">
    <source>
        <dbReference type="ARBA" id="ARBA00022777"/>
    </source>
</evidence>
<dbReference type="Proteomes" id="UP000268033">
    <property type="component" value="Unassembled WGS sequence"/>
</dbReference>